<dbReference type="GO" id="GO:0006430">
    <property type="term" value="P:lysyl-tRNA aminoacylation"/>
    <property type="evidence" value="ECO:0007669"/>
    <property type="project" value="InterPro"/>
</dbReference>
<dbReference type="PANTHER" id="PTHR42918">
    <property type="entry name" value="LYSYL-TRNA SYNTHETASE"/>
    <property type="match status" value="1"/>
</dbReference>
<sequence length="207" mass="23336">MQTAPELYHKMLVVGGVDWVYEIGCQFHNEGIDLTHNVNSTWPMLTHDLMEIMEMISGTVKHITGSYKVTYHPDGPEGQADETDFTPSFQKISMVEELEKALVMELPETNLFETEETHKILDDICAAKADECPPPWSTARLLDKLVGEFLEVTRRQLFDEQPKAKAVAADEAIFTDETSCTALEYRLPPTGGWGTGLDRVAMFLRLQ</sequence>
<dbReference type="GO" id="GO:0004824">
    <property type="term" value="F:lysine-tRNA ligase activity"/>
    <property type="evidence" value="ECO:0007669"/>
    <property type="project" value="InterPro"/>
</dbReference>
<dbReference type="EMBL" id="JWIN03000051">
    <property type="protein sequence ID" value="KAB1252146.1"/>
    <property type="molecule type" value="Genomic_DNA"/>
</dbReference>
<dbReference type="GO" id="GO:0005524">
    <property type="term" value="F:ATP binding"/>
    <property type="evidence" value="ECO:0007669"/>
    <property type="project" value="UniProtKB-KW"/>
</dbReference>
<evidence type="ECO:0000256" key="3">
    <source>
        <dbReference type="ARBA" id="ARBA00022840"/>
    </source>
</evidence>
<evidence type="ECO:0000259" key="4">
    <source>
        <dbReference type="Pfam" id="PF00152"/>
    </source>
</evidence>
<keyword evidence="2" id="KW-0547">Nucleotide-binding</keyword>
<keyword evidence="1 5" id="KW-0436">Ligase</keyword>
<dbReference type="GO" id="GO:0005829">
    <property type="term" value="C:cytosol"/>
    <property type="evidence" value="ECO:0007669"/>
    <property type="project" value="TreeGrafter"/>
</dbReference>
<dbReference type="InterPro" id="IPR045864">
    <property type="entry name" value="aa-tRNA-synth_II/BPL/LPL"/>
</dbReference>
<protein>
    <submittedName>
        <fullName evidence="5">Lysine--tRNA ligase</fullName>
    </submittedName>
</protein>
<reference evidence="5 6" key="1">
    <citation type="journal article" date="2019" name="Mol. Ecol. Resour.">
        <title>Improving Illumina assemblies with Hi-C and long reads: an example with the North African dromedary.</title>
        <authorList>
            <person name="Elbers J.P."/>
            <person name="Rogers M.F."/>
            <person name="Perelman P.L."/>
            <person name="Proskuryakova A.A."/>
            <person name="Serdyukova N.A."/>
            <person name="Johnson W.E."/>
            <person name="Horin P."/>
            <person name="Corander J."/>
            <person name="Murphy D."/>
            <person name="Burger P.A."/>
        </authorList>
    </citation>
    <scope>NUCLEOTIDE SEQUENCE [LARGE SCALE GENOMIC DNA]</scope>
    <source>
        <strain evidence="5">Drom800</strain>
        <tissue evidence="5">Blood</tissue>
    </source>
</reference>
<dbReference type="Gene3D" id="3.30.930.10">
    <property type="entry name" value="Bira Bifunctional Protein, Domain 2"/>
    <property type="match status" value="2"/>
</dbReference>
<feature type="domain" description="Aminoacyl-tRNA synthetase class II (D/K/N)" evidence="4">
    <location>
        <begin position="2"/>
        <end position="101"/>
    </location>
</feature>
<organism evidence="5 6">
    <name type="scientific">Camelus dromedarius</name>
    <name type="common">Dromedary</name>
    <name type="synonym">Arabian camel</name>
    <dbReference type="NCBI Taxonomy" id="9838"/>
    <lineage>
        <taxon>Eukaryota</taxon>
        <taxon>Metazoa</taxon>
        <taxon>Chordata</taxon>
        <taxon>Craniata</taxon>
        <taxon>Vertebrata</taxon>
        <taxon>Euteleostomi</taxon>
        <taxon>Mammalia</taxon>
        <taxon>Eutheria</taxon>
        <taxon>Laurasiatheria</taxon>
        <taxon>Artiodactyla</taxon>
        <taxon>Tylopoda</taxon>
        <taxon>Camelidae</taxon>
        <taxon>Camelus</taxon>
    </lineage>
</organism>
<dbReference type="AlphaFoldDB" id="A0A5N4BZV5"/>
<dbReference type="GO" id="GO:0005634">
    <property type="term" value="C:nucleus"/>
    <property type="evidence" value="ECO:0007669"/>
    <property type="project" value="TreeGrafter"/>
</dbReference>
<dbReference type="GO" id="GO:0005615">
    <property type="term" value="C:extracellular space"/>
    <property type="evidence" value="ECO:0007669"/>
    <property type="project" value="TreeGrafter"/>
</dbReference>
<dbReference type="GO" id="GO:0000049">
    <property type="term" value="F:tRNA binding"/>
    <property type="evidence" value="ECO:0007669"/>
    <property type="project" value="TreeGrafter"/>
</dbReference>
<evidence type="ECO:0000256" key="1">
    <source>
        <dbReference type="ARBA" id="ARBA00022598"/>
    </source>
</evidence>
<dbReference type="GO" id="GO:0005739">
    <property type="term" value="C:mitochondrion"/>
    <property type="evidence" value="ECO:0007669"/>
    <property type="project" value="TreeGrafter"/>
</dbReference>
<comment type="caution">
    <text evidence="5">The sequence shown here is derived from an EMBL/GenBank/DDBJ whole genome shotgun (WGS) entry which is preliminary data.</text>
</comment>
<dbReference type="GO" id="GO:0003877">
    <property type="term" value="F:ATP:ADP adenylyltransferase activity"/>
    <property type="evidence" value="ECO:0007669"/>
    <property type="project" value="TreeGrafter"/>
</dbReference>
<dbReference type="PRINTS" id="PR00982">
    <property type="entry name" value="TRNASYNTHLYS"/>
</dbReference>
<proteinExistence type="predicted"/>
<evidence type="ECO:0000256" key="2">
    <source>
        <dbReference type="ARBA" id="ARBA00022741"/>
    </source>
</evidence>
<dbReference type="GO" id="GO:0017101">
    <property type="term" value="C:aminoacyl-tRNA synthetase multienzyme complex"/>
    <property type="evidence" value="ECO:0007669"/>
    <property type="project" value="TreeGrafter"/>
</dbReference>
<accession>A0A5N4BZV5</accession>
<dbReference type="PANTHER" id="PTHR42918:SF9">
    <property type="entry name" value="LYSINE--TRNA LIGASE"/>
    <property type="match status" value="1"/>
</dbReference>
<name>A0A5N4BZV5_CAMDR</name>
<keyword evidence="6" id="KW-1185">Reference proteome</keyword>
<dbReference type="GO" id="GO:0043032">
    <property type="term" value="P:positive regulation of macrophage activation"/>
    <property type="evidence" value="ECO:0007669"/>
    <property type="project" value="TreeGrafter"/>
</dbReference>
<keyword evidence="3" id="KW-0067">ATP-binding</keyword>
<dbReference type="SUPFAM" id="SSF55681">
    <property type="entry name" value="Class II aaRS and biotin synthetases"/>
    <property type="match status" value="1"/>
</dbReference>
<evidence type="ECO:0000313" key="5">
    <source>
        <dbReference type="EMBL" id="KAB1252146.1"/>
    </source>
</evidence>
<dbReference type="Pfam" id="PF00152">
    <property type="entry name" value="tRNA-synt_2"/>
    <property type="match status" value="2"/>
</dbReference>
<dbReference type="GO" id="GO:0015966">
    <property type="term" value="P:diadenosine tetraphosphate biosynthetic process"/>
    <property type="evidence" value="ECO:0007669"/>
    <property type="project" value="TreeGrafter"/>
</dbReference>
<feature type="domain" description="Aminoacyl-tRNA synthetase class II (D/K/N)" evidence="4">
    <location>
        <begin position="151"/>
        <end position="204"/>
    </location>
</feature>
<dbReference type="GO" id="GO:0002276">
    <property type="term" value="P:basophil activation involved in immune response"/>
    <property type="evidence" value="ECO:0007669"/>
    <property type="project" value="TreeGrafter"/>
</dbReference>
<evidence type="ECO:0000313" key="6">
    <source>
        <dbReference type="Proteomes" id="UP000299084"/>
    </source>
</evidence>
<gene>
    <name evidence="5" type="ORF">Cadr_000030133</name>
</gene>
<dbReference type="InterPro" id="IPR018149">
    <property type="entry name" value="Lys-tRNA-synth_II_C"/>
</dbReference>
<dbReference type="InterPro" id="IPR004364">
    <property type="entry name" value="Aa-tRNA-synt_II"/>
</dbReference>
<dbReference type="Proteomes" id="UP000299084">
    <property type="component" value="Unassembled WGS sequence"/>
</dbReference>